<organism evidence="3 4">
    <name type="scientific">Sphingomonas humi</name>
    <dbReference type="NCBI Taxonomy" id="335630"/>
    <lineage>
        <taxon>Bacteria</taxon>
        <taxon>Pseudomonadati</taxon>
        <taxon>Pseudomonadota</taxon>
        <taxon>Alphaproteobacteria</taxon>
        <taxon>Sphingomonadales</taxon>
        <taxon>Sphingomonadaceae</taxon>
        <taxon>Sphingomonas</taxon>
    </lineage>
</organism>
<dbReference type="InterPro" id="IPR013320">
    <property type="entry name" value="ConA-like_dom_sf"/>
</dbReference>
<comment type="caution">
    <text evidence="3">The sequence shown here is derived from an EMBL/GenBank/DDBJ whole genome shotgun (WGS) entry which is preliminary data.</text>
</comment>
<dbReference type="EMBL" id="BAAAZD010000002">
    <property type="protein sequence ID" value="GAA4006105.1"/>
    <property type="molecule type" value="Genomic_DNA"/>
</dbReference>
<dbReference type="PANTHER" id="PTHR43817:SF1">
    <property type="entry name" value="HYDROLASE, FAMILY 43, PUTATIVE (AFU_ORTHOLOGUE AFUA_3G01660)-RELATED"/>
    <property type="match status" value="1"/>
</dbReference>
<dbReference type="SUPFAM" id="SSF49899">
    <property type="entry name" value="Concanavalin A-like lectins/glucanases"/>
    <property type="match status" value="1"/>
</dbReference>
<dbReference type="SUPFAM" id="SSF49785">
    <property type="entry name" value="Galactose-binding domain-like"/>
    <property type="match status" value="1"/>
</dbReference>
<dbReference type="InterPro" id="IPR008979">
    <property type="entry name" value="Galactose-bd-like_sf"/>
</dbReference>
<evidence type="ECO:0000256" key="1">
    <source>
        <dbReference type="ARBA" id="ARBA00022729"/>
    </source>
</evidence>
<protein>
    <recommendedName>
        <fullName evidence="5">Alpha-L-arabinofuranosidase</fullName>
    </recommendedName>
</protein>
<keyword evidence="2" id="KW-0378">Hydrolase</keyword>
<keyword evidence="4" id="KW-1185">Reference proteome</keyword>
<proteinExistence type="predicted"/>
<evidence type="ECO:0000256" key="2">
    <source>
        <dbReference type="ARBA" id="ARBA00022801"/>
    </source>
</evidence>
<evidence type="ECO:0008006" key="5">
    <source>
        <dbReference type="Google" id="ProtNLM"/>
    </source>
</evidence>
<gene>
    <name evidence="3" type="ORF">GCM10022211_18290</name>
</gene>
<dbReference type="Proteomes" id="UP001501310">
    <property type="component" value="Unassembled WGS sequence"/>
</dbReference>
<evidence type="ECO:0000313" key="3">
    <source>
        <dbReference type="EMBL" id="GAA4006105.1"/>
    </source>
</evidence>
<name>A0ABP7S3F6_9SPHN</name>
<evidence type="ECO:0000313" key="4">
    <source>
        <dbReference type="Proteomes" id="UP001501310"/>
    </source>
</evidence>
<dbReference type="Gene3D" id="2.60.120.200">
    <property type="match status" value="1"/>
</dbReference>
<dbReference type="Pfam" id="PF17132">
    <property type="entry name" value="Glyco_hydro_106"/>
    <property type="match status" value="1"/>
</dbReference>
<accession>A0ABP7S3F6</accession>
<dbReference type="RefSeq" id="WP_344709960.1">
    <property type="nucleotide sequence ID" value="NZ_BAAAZD010000002.1"/>
</dbReference>
<sequence>MAQGLPASDVDPLTFRNPPAASRPNTLYFWMNGNVTLAGIDADLTAIRDVGLGGVMMFDGSSDVPKGLVDYLSPQWLDLMTHMMRKADALGLKVGLHNAPGWSSSGGPWITPERSMQQLVWNETSVTGGKPLLVHLVQPFTKLGHYRDAAILAYPASLGDDSAYRDAIASMRAAAGVKPGDLTDRDLHTSVEIGPETPLVISMAAPFTARSVTLYGDIDERAFTAMVEASDDRVQWRKVGKVTLSLQKERGIEAPGSINFPEVTARYFRITTPGKVKLAEALFSAAPRIEDWGYKGEHLFNARPAVEQRPTDLQARFAIDPAKVIDITAWLGKDGILRWSPPSGRWTILRVGHTTTAHLNVAASDSGRGLEVDKFDPAAVDFQFENSVGRLVKAAGPLAGKTFDMVEIDSYEAGLQNWTATLPANFAKRNGYSLIPYLPALTGRIVGDVDLSERFLFDFRRTLAELMADNYYGRMQAHAEAAGLRMHIEGYGPGPLDELQVSGRAEVPMTEFWTRTPWTDNRTVKLVSSAAHVYGKPVVAAESFTGEAQTSRWQDYPYAMKLLGDQMFAQGVNQIFFHRYAHQPNPQALPGMTMGPWGINLERSNTWFGGAKPWMEYLARSQYMLRQGHNVADVLYFVGEESPNEAEYVRPDISPDSNPRIGQYFDPPMPPGYNYDMVNAEVLLSRATVRDGAIVLPNGARYRLLVLPSALSSMTPQLAARIRLLAEQGATILGPKPTRSLTLVGKANGDADFHAAVDAVWRDGTAARPVGKGKIYPGGSIRDVLAAMDLAPDASCETSSVDGQVTWLHRRLPTRDLYFVANRQRRPESVTCTFRVPAATPELWDAETGAISRPALFEGDDRTTRVRFDLSPGGSTFVMLSSAKGAAGIKWIARDGQTIASTQAAPPPRTSAPADSFTLSLWAKPDIDLRVMPQESVNGRINETGKNYLINARSGQDTHEPGSAVAGLALGRNGAFVIERASRDQVPAVLVSRTPVAGWTHVGLVYDRGVPSLYLNGKLIRQGLKGGKRVYAGGSDAPAATGVTYFFEGNASPLVTRPRALSAAEIASEAAQGPPAPQIGPAATLVRTADGGIEARAWSSGRYTLDGARSFSAAVPEPITVSGPWSVAFQPGRAAPAAITLPKLRSLSQSADANVRHFSGTATYKRSIDVPVWALKRGRRLFIDLGRVEVLANVTVNGHDLGTVWKEPYRLDITDAVRPGRNDISIAVTNLWANRMIGDAALPEEDEYVDADWPVGDKVGSDGKSQPVMARKISKLPDWYRAGLPKPPGGRVTFSTWTFYGKDEPLLDSGLLGPVRLIFADDILIR</sequence>
<dbReference type="PANTHER" id="PTHR43817">
    <property type="entry name" value="GLYCOSYL HYDROLASE"/>
    <property type="match status" value="1"/>
</dbReference>
<dbReference type="Gene3D" id="2.60.120.260">
    <property type="entry name" value="Galactose-binding domain-like"/>
    <property type="match status" value="2"/>
</dbReference>
<keyword evidence="1" id="KW-0732">Signal</keyword>
<dbReference type="NCBIfam" id="NF045579">
    <property type="entry name" value="rhamnoside_JR"/>
    <property type="match status" value="1"/>
</dbReference>
<reference evidence="4" key="1">
    <citation type="journal article" date="2019" name="Int. J. Syst. Evol. Microbiol.">
        <title>The Global Catalogue of Microorganisms (GCM) 10K type strain sequencing project: providing services to taxonomists for standard genome sequencing and annotation.</title>
        <authorList>
            <consortium name="The Broad Institute Genomics Platform"/>
            <consortium name="The Broad Institute Genome Sequencing Center for Infectious Disease"/>
            <person name="Wu L."/>
            <person name="Ma J."/>
        </authorList>
    </citation>
    <scope>NUCLEOTIDE SEQUENCE [LARGE SCALE GENOMIC DNA]</scope>
    <source>
        <strain evidence="4">JCM 16603</strain>
    </source>
</reference>